<keyword evidence="2" id="KW-0808">Transferase</keyword>
<dbReference type="EMBL" id="AP014836">
    <property type="protein sequence ID" value="BAW80614.1"/>
    <property type="molecule type" value="Genomic_DNA"/>
</dbReference>
<gene>
    <name evidence="2" type="ORF">TAO_1244</name>
</gene>
<feature type="domain" description="Aminoglycoside phosphotransferase" evidence="1">
    <location>
        <begin position="112"/>
        <end position="260"/>
    </location>
</feature>
<evidence type="ECO:0000313" key="3">
    <source>
        <dbReference type="Proteomes" id="UP000243679"/>
    </source>
</evidence>
<dbReference type="GO" id="GO:0016740">
    <property type="term" value="F:transferase activity"/>
    <property type="evidence" value="ECO:0007669"/>
    <property type="project" value="UniProtKB-KW"/>
</dbReference>
<dbReference type="Gene3D" id="3.90.1200.10">
    <property type="match status" value="1"/>
</dbReference>
<dbReference type="InterPro" id="IPR011009">
    <property type="entry name" value="Kinase-like_dom_sf"/>
</dbReference>
<dbReference type="Pfam" id="PF01636">
    <property type="entry name" value="APH"/>
    <property type="match status" value="1"/>
</dbReference>
<dbReference type="KEGG" id="ntt:TAO_1244"/>
<reference evidence="2 3" key="1">
    <citation type="journal article" date="2017" name="ISME J.">
        <title>An acid-tolerant ammonia-oxidizing ?-proteobacterium from soil.</title>
        <authorList>
            <person name="Hayatsu M."/>
            <person name="Tago K."/>
            <person name="Uchiyama I."/>
            <person name="Toyoda A."/>
            <person name="Wang Y."/>
            <person name="Shimomura Y."/>
            <person name="Okubo T."/>
            <person name="Kurisu F."/>
            <person name="Hirono Y."/>
            <person name="Nonaka K."/>
            <person name="Akiyama H."/>
            <person name="Itoh T."/>
            <person name="Takami H."/>
        </authorList>
    </citation>
    <scope>NUCLEOTIDE SEQUENCE [LARGE SCALE GENOMIC DNA]</scope>
    <source>
        <strain evidence="2 3">TAO100</strain>
    </source>
</reference>
<name>A0A1Q2SNA6_9GAMM</name>
<dbReference type="AlphaFoldDB" id="A0A1Q2SNA6"/>
<dbReference type="SUPFAM" id="SSF56112">
    <property type="entry name" value="Protein kinase-like (PK-like)"/>
    <property type="match status" value="1"/>
</dbReference>
<organism evidence="2 3">
    <name type="scientific">Candidatus Nitrosoglobus terrae</name>
    <dbReference type="NCBI Taxonomy" id="1630141"/>
    <lineage>
        <taxon>Bacteria</taxon>
        <taxon>Pseudomonadati</taxon>
        <taxon>Pseudomonadota</taxon>
        <taxon>Gammaproteobacteria</taxon>
        <taxon>Chromatiales</taxon>
        <taxon>Chromatiaceae</taxon>
        <taxon>Candidatus Nitrosoglobus</taxon>
    </lineage>
</organism>
<accession>A0A1Q2SNA6</accession>
<protein>
    <submittedName>
        <fullName evidence="2">Aminoglycoside phosphotransferase</fullName>
    </submittedName>
</protein>
<keyword evidence="3" id="KW-1185">Reference proteome</keyword>
<evidence type="ECO:0000313" key="2">
    <source>
        <dbReference type="EMBL" id="BAW80614.1"/>
    </source>
</evidence>
<evidence type="ECO:0000259" key="1">
    <source>
        <dbReference type="Pfam" id="PF01636"/>
    </source>
</evidence>
<sequence>MKFNATNRKALNKITICDFITTYQCAYCKSQNSWHSNAKAAMRDNSVINYLICSHCRKEVIIKVPFKEKLLEYDISQGLNEYLIQRKLETKYPQSHQFGTIIPFGYMDKYGAIIMERIRGDDLKTYLLKSNHHLHTKALGCAGAWLRYLHNSCPRGYENQHIDVEARIQYLDYTYGNPLRRNKTAYSAFSYLKKESAKIKTISIPATWGHGDYKPENIIYDGVKYIGLDIQLKDYSVFVYDLASFLNHLIIMGQGIRYRRMKSCYSQLEKGFLEGYGNIGQADKYLLHWIQLYFMLCYWGRYQLQNRFFAAYANGYILPTLTDLQAKIYSERIYEVG</sequence>
<dbReference type="OrthoDB" id="5959207at2"/>
<dbReference type="InterPro" id="IPR002575">
    <property type="entry name" value="Aminoglycoside_PTrfase"/>
</dbReference>
<proteinExistence type="predicted"/>
<dbReference type="Proteomes" id="UP000243679">
    <property type="component" value="Chromosome"/>
</dbReference>